<accession>A0ABX8ZGG5</accession>
<evidence type="ECO:0000313" key="1">
    <source>
        <dbReference type="EMBL" id="QZD86617.1"/>
    </source>
</evidence>
<dbReference type="RefSeq" id="WP_221422161.1">
    <property type="nucleotide sequence ID" value="NZ_CP081297.1"/>
</dbReference>
<keyword evidence="2" id="KW-1185">Reference proteome</keyword>
<organism evidence="1 2">
    <name type="scientific">Qipengyuania psychrotolerans</name>
    <dbReference type="NCBI Taxonomy" id="2867238"/>
    <lineage>
        <taxon>Bacteria</taxon>
        <taxon>Pseudomonadati</taxon>
        <taxon>Pseudomonadota</taxon>
        <taxon>Alphaproteobacteria</taxon>
        <taxon>Sphingomonadales</taxon>
        <taxon>Erythrobacteraceae</taxon>
        <taxon>Qipengyuania</taxon>
    </lineage>
</organism>
<dbReference type="SUPFAM" id="SSF48613">
    <property type="entry name" value="Heme oxygenase-like"/>
    <property type="match status" value="1"/>
</dbReference>
<protein>
    <recommendedName>
        <fullName evidence="3">Heme oxygenase</fullName>
    </recommendedName>
</protein>
<dbReference type="InterPro" id="IPR016084">
    <property type="entry name" value="Haem_Oase-like_multi-hlx"/>
</dbReference>
<dbReference type="EMBL" id="CP081297">
    <property type="protein sequence ID" value="QZD86617.1"/>
    <property type="molecule type" value="Genomic_DNA"/>
</dbReference>
<dbReference type="Proteomes" id="UP000824280">
    <property type="component" value="Chromosome"/>
</dbReference>
<sequence length="113" mass="12104">MIRTDLEELGAQLQPAGMVLTFASSCEALGAAWVIAGSSLGNRAMLLQRQKAGLSGAERFLSDPRMPAYFKDVLVALEEPRDARSQRDLLSGAANCFSLFERAFAALPESLAA</sequence>
<proteinExistence type="predicted"/>
<name>A0ABX8ZGG5_9SPHN</name>
<gene>
    <name evidence="1" type="ORF">K3166_10395</name>
</gene>
<dbReference type="PROSITE" id="PS51257">
    <property type="entry name" value="PROKAR_LIPOPROTEIN"/>
    <property type="match status" value="1"/>
</dbReference>
<dbReference type="Gene3D" id="1.20.910.10">
    <property type="entry name" value="Heme oxygenase-like"/>
    <property type="match status" value="1"/>
</dbReference>
<reference evidence="1 2" key="1">
    <citation type="submission" date="2021-08" db="EMBL/GenBank/DDBJ databases">
        <title>Comparative Genomics Analysis of the Genus Qipengyuania Reveals Extensive Genetic Diversity and Metabolic Versatility, Including the Description of Fifteen Novel Species.</title>
        <authorList>
            <person name="Liu Y."/>
        </authorList>
    </citation>
    <scope>NUCLEOTIDE SEQUENCE [LARGE SCALE GENOMIC DNA]</scope>
    <source>
        <strain evidence="1 2">1XM2-8</strain>
    </source>
</reference>
<evidence type="ECO:0008006" key="3">
    <source>
        <dbReference type="Google" id="ProtNLM"/>
    </source>
</evidence>
<evidence type="ECO:0000313" key="2">
    <source>
        <dbReference type="Proteomes" id="UP000824280"/>
    </source>
</evidence>